<dbReference type="InterPro" id="IPR032441">
    <property type="entry name" value="SP24"/>
</dbReference>
<dbReference type="Pfam" id="PF16504">
    <property type="entry name" value="SP24"/>
    <property type="match status" value="1"/>
</dbReference>
<reference evidence="2" key="1">
    <citation type="journal article" date="2020" name="Viruses">
        <title>Soybean Thrips (Thysanoptera: Thripidae) Harbor Highly Diverse Populations of Arthropod, Fungal and Plant Viruses.</title>
        <authorList>
            <person name="Thekke-Veetil T."/>
            <person name="Lagos-Kutz D."/>
            <person name="McCoppin N.K."/>
            <person name="Hartman G.L."/>
            <person name="Ju H.K."/>
            <person name="Lim H.S."/>
            <person name="Domier L.L."/>
        </authorList>
    </citation>
    <scope>NUCLEOTIDE SEQUENCE</scope>
    <source>
        <strain evidence="2">STN1</strain>
    </source>
</reference>
<keyword evidence="1" id="KW-0472">Membrane</keyword>
<proteinExistence type="predicted"/>
<keyword evidence="1" id="KW-0812">Transmembrane</keyword>
<protein>
    <submittedName>
        <fullName evidence="2">Uncharacterized protein</fullName>
    </submittedName>
</protein>
<keyword evidence="1" id="KW-1133">Transmembrane helix</keyword>
<name>A0A7T8G269_9VIRU</name>
<feature type="transmembrane region" description="Helical" evidence="1">
    <location>
        <begin position="174"/>
        <end position="191"/>
    </location>
</feature>
<feature type="transmembrane region" description="Helical" evidence="1">
    <location>
        <begin position="133"/>
        <end position="154"/>
    </location>
</feature>
<dbReference type="EMBL" id="MT240782">
    <property type="protein sequence ID" value="QQP18765.1"/>
    <property type="molecule type" value="Genomic_RNA"/>
</dbReference>
<evidence type="ECO:0000256" key="1">
    <source>
        <dbReference type="SAM" id="Phobius"/>
    </source>
</evidence>
<sequence length="225" mass="24225">MSTRALVARPPVRAPLRRPQRFRVVRNVVQRISRPAAKKIQRASNFDIADAFQDVYDTVSSSVSNPLFLLSSLAVFALVITHQTTFTTGVVGKWATDNADNAFAKWLLTNSGKFLGLAIFAPSVLTSPKNKKVLLGVLVFLWVTLIPESSVYQYCLQSAAVHCYFRVKRSSTKMVLVLVIAAAYTFGWLTIAGSQVGSTSGTSAAHHADTHAASGSAAVNTPAKG</sequence>
<organism evidence="2">
    <name type="scientific">Soybean thrips nege-like virus 1</name>
    <dbReference type="NCBI Taxonomy" id="2802957"/>
    <lineage>
        <taxon>Viruses</taxon>
        <taxon>Riboviria</taxon>
        <taxon>Negevirus</taxon>
    </lineage>
</organism>
<feature type="transmembrane region" description="Helical" evidence="1">
    <location>
        <begin position="67"/>
        <end position="86"/>
    </location>
</feature>
<accession>A0A7T8G269</accession>
<evidence type="ECO:0000313" key="2">
    <source>
        <dbReference type="EMBL" id="QQP18765.1"/>
    </source>
</evidence>